<keyword evidence="3" id="KW-1185">Reference proteome</keyword>
<dbReference type="AlphaFoldDB" id="A0A9P9KK03"/>
<reference evidence="2" key="1">
    <citation type="journal article" date="2021" name="Nat. Commun.">
        <title>Genetic determinants of endophytism in the Arabidopsis root mycobiome.</title>
        <authorList>
            <person name="Mesny F."/>
            <person name="Miyauchi S."/>
            <person name="Thiergart T."/>
            <person name="Pickel B."/>
            <person name="Atanasova L."/>
            <person name="Karlsson M."/>
            <person name="Huettel B."/>
            <person name="Barry K.W."/>
            <person name="Haridas S."/>
            <person name="Chen C."/>
            <person name="Bauer D."/>
            <person name="Andreopoulos W."/>
            <person name="Pangilinan J."/>
            <person name="LaButti K."/>
            <person name="Riley R."/>
            <person name="Lipzen A."/>
            <person name="Clum A."/>
            <person name="Drula E."/>
            <person name="Henrissat B."/>
            <person name="Kohler A."/>
            <person name="Grigoriev I.V."/>
            <person name="Martin F.M."/>
            <person name="Hacquard S."/>
        </authorList>
    </citation>
    <scope>NUCLEOTIDE SEQUENCE</scope>
    <source>
        <strain evidence="2">FSSC 5 MPI-SDFR-AT-0091</strain>
    </source>
</reference>
<accession>A0A9P9KK03</accession>
<dbReference type="Proteomes" id="UP000736672">
    <property type="component" value="Unassembled WGS sequence"/>
</dbReference>
<name>A0A9P9KK03_FUSSL</name>
<feature type="transmembrane region" description="Helical" evidence="1">
    <location>
        <begin position="20"/>
        <end position="43"/>
    </location>
</feature>
<evidence type="ECO:0000313" key="3">
    <source>
        <dbReference type="Proteomes" id="UP000736672"/>
    </source>
</evidence>
<gene>
    <name evidence="2" type="ORF">B0J15DRAFT_234628</name>
</gene>
<keyword evidence="1" id="KW-0812">Transmembrane</keyword>
<protein>
    <submittedName>
        <fullName evidence="2">Uncharacterized protein</fullName>
    </submittedName>
</protein>
<dbReference type="EMBL" id="JAGTJS010000006">
    <property type="protein sequence ID" value="KAH7265797.1"/>
    <property type="molecule type" value="Genomic_DNA"/>
</dbReference>
<sequence>MVLPSTVSMLIAKLLCSPCFLSIVVVIPVSVVSSDWSLCLVFARRSYAYAVTRRDSLSNHCVRVAGKHCIRHWPRNLPVKTVSGHRADSPFTTRSVSCKRGS</sequence>
<keyword evidence="1" id="KW-0472">Membrane</keyword>
<evidence type="ECO:0000313" key="2">
    <source>
        <dbReference type="EMBL" id="KAH7265797.1"/>
    </source>
</evidence>
<keyword evidence="1" id="KW-1133">Transmembrane helix</keyword>
<comment type="caution">
    <text evidence="2">The sequence shown here is derived from an EMBL/GenBank/DDBJ whole genome shotgun (WGS) entry which is preliminary data.</text>
</comment>
<evidence type="ECO:0000256" key="1">
    <source>
        <dbReference type="SAM" id="Phobius"/>
    </source>
</evidence>
<organism evidence="2 3">
    <name type="scientific">Fusarium solani</name>
    <name type="common">Filamentous fungus</name>
    <dbReference type="NCBI Taxonomy" id="169388"/>
    <lineage>
        <taxon>Eukaryota</taxon>
        <taxon>Fungi</taxon>
        <taxon>Dikarya</taxon>
        <taxon>Ascomycota</taxon>
        <taxon>Pezizomycotina</taxon>
        <taxon>Sordariomycetes</taxon>
        <taxon>Hypocreomycetidae</taxon>
        <taxon>Hypocreales</taxon>
        <taxon>Nectriaceae</taxon>
        <taxon>Fusarium</taxon>
        <taxon>Fusarium solani species complex</taxon>
    </lineage>
</organism>
<proteinExistence type="predicted"/>